<dbReference type="Proteomes" id="UP000608154">
    <property type="component" value="Unassembled WGS sequence"/>
</dbReference>
<dbReference type="RefSeq" id="WP_188772293.1">
    <property type="nucleotide sequence ID" value="NZ_BMHK01000022.1"/>
</dbReference>
<gene>
    <name evidence="1" type="ORF">GCM10011494_29220</name>
</gene>
<accession>A0A916X5D2</accession>
<comment type="caution">
    <text evidence="1">The sequence shown here is derived from an EMBL/GenBank/DDBJ whole genome shotgun (WGS) entry which is preliminary data.</text>
</comment>
<keyword evidence="2" id="KW-1185">Reference proteome</keyword>
<protein>
    <submittedName>
        <fullName evidence="1">Uncharacterized protein</fullName>
    </submittedName>
</protein>
<evidence type="ECO:0000313" key="1">
    <source>
        <dbReference type="EMBL" id="GGC08703.1"/>
    </source>
</evidence>
<dbReference type="AlphaFoldDB" id="A0A916X5D2"/>
<dbReference type="EMBL" id="BMHK01000022">
    <property type="protein sequence ID" value="GGC08703.1"/>
    <property type="molecule type" value="Genomic_DNA"/>
</dbReference>
<proteinExistence type="predicted"/>
<reference evidence="1" key="2">
    <citation type="submission" date="2020-09" db="EMBL/GenBank/DDBJ databases">
        <authorList>
            <person name="Sun Q."/>
            <person name="Zhou Y."/>
        </authorList>
    </citation>
    <scope>NUCLEOTIDE SEQUENCE</scope>
    <source>
        <strain evidence="1">CGMCC 1.15095</strain>
    </source>
</reference>
<evidence type="ECO:0000313" key="2">
    <source>
        <dbReference type="Proteomes" id="UP000608154"/>
    </source>
</evidence>
<sequence length="149" mass="16609">MDFLVWYEQTASWIVSFCPPPDKVAHSYAGLAIWLVAALTLRKPLHSVWPLLAVIALELGNEVIDRMAHGSWRMSDTTRDLAATWFWPFLLFACMRLFPWLSGGNGAAQAEPLAPPLQHHIERPRPAMPPMRAANRDDVPGVLACGEPV</sequence>
<name>A0A916X5D2_9SPHN</name>
<organism evidence="1 2">
    <name type="scientific">Novosphingobium endophyticum</name>
    <dbReference type="NCBI Taxonomy" id="1955250"/>
    <lineage>
        <taxon>Bacteria</taxon>
        <taxon>Pseudomonadati</taxon>
        <taxon>Pseudomonadota</taxon>
        <taxon>Alphaproteobacteria</taxon>
        <taxon>Sphingomonadales</taxon>
        <taxon>Sphingomonadaceae</taxon>
        <taxon>Novosphingobium</taxon>
    </lineage>
</organism>
<reference evidence="1" key="1">
    <citation type="journal article" date="2014" name="Int. J. Syst. Evol. Microbiol.">
        <title>Complete genome sequence of Corynebacterium casei LMG S-19264T (=DSM 44701T), isolated from a smear-ripened cheese.</title>
        <authorList>
            <consortium name="US DOE Joint Genome Institute (JGI-PGF)"/>
            <person name="Walter F."/>
            <person name="Albersmeier A."/>
            <person name="Kalinowski J."/>
            <person name="Ruckert C."/>
        </authorList>
    </citation>
    <scope>NUCLEOTIDE SEQUENCE</scope>
    <source>
        <strain evidence="1">CGMCC 1.15095</strain>
    </source>
</reference>